<evidence type="ECO:0000256" key="1">
    <source>
        <dbReference type="SAM" id="MobiDB-lite"/>
    </source>
</evidence>
<feature type="region of interest" description="Disordered" evidence="1">
    <location>
        <begin position="193"/>
        <end position="213"/>
    </location>
</feature>
<dbReference type="InterPro" id="IPR052534">
    <property type="entry name" value="Extracell_DNA_Util/SecSys_Comp"/>
</dbReference>
<reference evidence="2 3" key="1">
    <citation type="submission" date="2024-12" db="EMBL/GenBank/DDBJ databases">
        <authorList>
            <person name="Lee Y."/>
        </authorList>
    </citation>
    <scope>NUCLEOTIDE SEQUENCE [LARGE SCALE GENOMIC DNA]</scope>
    <source>
        <strain evidence="2 3">03SUJ4</strain>
    </source>
</reference>
<dbReference type="RefSeq" id="WP_263413326.1">
    <property type="nucleotide sequence ID" value="NZ_BAABBH010000001.1"/>
</dbReference>
<dbReference type="PANTHER" id="PTHR40278:SF1">
    <property type="entry name" value="DNA UTILIZATION PROTEIN HOFN"/>
    <property type="match status" value="1"/>
</dbReference>
<proteinExistence type="predicted"/>
<name>A0ABW9KH79_9BACT</name>
<feature type="compositionally biased region" description="Polar residues" evidence="1">
    <location>
        <begin position="258"/>
        <end position="267"/>
    </location>
</feature>
<evidence type="ECO:0000313" key="2">
    <source>
        <dbReference type="EMBL" id="MFN2975141.1"/>
    </source>
</evidence>
<accession>A0ABW9KH79</accession>
<dbReference type="PANTHER" id="PTHR40278">
    <property type="entry name" value="DNA UTILIZATION PROTEIN HOFN"/>
    <property type="match status" value="1"/>
</dbReference>
<feature type="compositionally biased region" description="Low complexity" evidence="1">
    <location>
        <begin position="245"/>
        <end position="255"/>
    </location>
</feature>
<protein>
    <submittedName>
        <fullName evidence="2">PilN domain-containing protein</fullName>
    </submittedName>
</protein>
<feature type="region of interest" description="Disordered" evidence="1">
    <location>
        <begin position="227"/>
        <end position="267"/>
    </location>
</feature>
<evidence type="ECO:0000313" key="3">
    <source>
        <dbReference type="Proteomes" id="UP001634747"/>
    </source>
</evidence>
<keyword evidence="3" id="KW-1185">Reference proteome</keyword>
<comment type="caution">
    <text evidence="2">The sequence shown here is derived from an EMBL/GenBank/DDBJ whole genome shotgun (WGS) entry which is preliminary data.</text>
</comment>
<gene>
    <name evidence="2" type="ORF">ACK2TP_05145</name>
</gene>
<dbReference type="Proteomes" id="UP001634747">
    <property type="component" value="Unassembled WGS sequence"/>
</dbReference>
<feature type="compositionally biased region" description="Polar residues" evidence="1">
    <location>
        <begin position="193"/>
        <end position="205"/>
    </location>
</feature>
<sequence>MRITINLATRPYVQLDRVFRQLRVAIAVLALTAAALLLWLHGRSAAARAQQAELESIQARTAALNAERARNEARLRQPANAAVLQQIDFLNALYTRKSFSWTAVLMDLEEVLPSGLQVTSIDPQIASNGQVNIRMRVSGPRERSVQLIRNLEGSHRFLAPRLVGETQQAQEKSGSGVQMAAAYLNGPQAANSNPTALVNSNSGTANAGPPPTDFDIVAGYNPLQLRVRERAAHHTAAQDTDEDAATSSDDTSSAAVPATQTRKAARP</sequence>
<organism evidence="2 3">
    <name type="scientific">Terriglobus aquaticus</name>
    <dbReference type="NCBI Taxonomy" id="940139"/>
    <lineage>
        <taxon>Bacteria</taxon>
        <taxon>Pseudomonadati</taxon>
        <taxon>Acidobacteriota</taxon>
        <taxon>Terriglobia</taxon>
        <taxon>Terriglobales</taxon>
        <taxon>Acidobacteriaceae</taxon>
        <taxon>Terriglobus</taxon>
    </lineage>
</organism>
<dbReference type="EMBL" id="JBJYXY010000001">
    <property type="protein sequence ID" value="MFN2975141.1"/>
    <property type="molecule type" value="Genomic_DNA"/>
</dbReference>